<dbReference type="KEGG" id="csn:Cyast_0832"/>
<reference evidence="7" key="1">
    <citation type="journal article" date="2013" name="Proc. Natl. Acad. Sci. U.S.A.">
        <title>Improving the coverage of the cyanobacterial phylum using diversity-driven genome sequencing.</title>
        <authorList>
            <person name="Shih P.M."/>
            <person name="Wu D."/>
            <person name="Latifi A."/>
            <person name="Axen S.D."/>
            <person name="Fewer D.P."/>
            <person name="Talla E."/>
            <person name="Calteau A."/>
            <person name="Cai F."/>
            <person name="Tandeau de Marsac N."/>
            <person name="Rippka R."/>
            <person name="Herdman M."/>
            <person name="Sivonen K."/>
            <person name="Coursin T."/>
            <person name="Laurent T."/>
            <person name="Goodwin L."/>
            <person name="Nolan M."/>
            <person name="Davenport K.W."/>
            <person name="Han C.S."/>
            <person name="Rubin E.M."/>
            <person name="Eisen J.A."/>
            <person name="Woyke T."/>
            <person name="Gugger M."/>
            <person name="Kerfeld C.A."/>
        </authorList>
    </citation>
    <scope>NUCLEOTIDE SEQUENCE [LARGE SCALE GENOMIC DNA]</scope>
    <source>
        <strain evidence="7">ATCC 29140 / PCC 7202</strain>
    </source>
</reference>
<proteinExistence type="inferred from homology"/>
<dbReference type="GO" id="GO:0003677">
    <property type="term" value="F:DNA binding"/>
    <property type="evidence" value="ECO:0007669"/>
    <property type="project" value="UniProtKB-KW"/>
</dbReference>
<keyword evidence="2" id="KW-0815">Transposition</keyword>
<feature type="domain" description="Probable transposase IS891/IS1136/IS1341" evidence="5">
    <location>
        <begin position="209"/>
        <end position="307"/>
    </location>
</feature>
<dbReference type="AlphaFoldDB" id="K9YIY1"/>
<evidence type="ECO:0000256" key="1">
    <source>
        <dbReference type="ARBA" id="ARBA00008761"/>
    </source>
</evidence>
<dbReference type="NCBIfam" id="NF040570">
    <property type="entry name" value="guided_TnpB"/>
    <property type="match status" value="1"/>
</dbReference>
<dbReference type="NCBIfam" id="TIGR01766">
    <property type="entry name" value="IS200/IS605 family accessory protein TnpB-like domain"/>
    <property type="match status" value="1"/>
</dbReference>
<keyword evidence="4" id="KW-0233">DNA recombination</keyword>
<keyword evidence="3" id="KW-0238">DNA-binding</keyword>
<protein>
    <submittedName>
        <fullName evidence="6">Transposase, IS605 OrfB family</fullName>
    </submittedName>
</protein>
<dbReference type="eggNOG" id="COG0675">
    <property type="taxonomic scope" value="Bacteria"/>
</dbReference>
<dbReference type="STRING" id="292563.Cyast_0832"/>
<dbReference type="GO" id="GO:0032196">
    <property type="term" value="P:transposition"/>
    <property type="evidence" value="ECO:0007669"/>
    <property type="project" value="UniProtKB-KW"/>
</dbReference>
<evidence type="ECO:0000256" key="4">
    <source>
        <dbReference type="ARBA" id="ARBA00023172"/>
    </source>
</evidence>
<evidence type="ECO:0000313" key="7">
    <source>
        <dbReference type="Proteomes" id="UP000010483"/>
    </source>
</evidence>
<dbReference type="BioCyc" id="CSTA292563:G1353-839-MONOMER"/>
<dbReference type="HOGENOM" id="CLU_032903_16_0_3"/>
<comment type="similarity">
    <text evidence="1">In the C-terminal section; belongs to the transposase 35 family.</text>
</comment>
<dbReference type="InterPro" id="IPR010095">
    <property type="entry name" value="Cas12f1-like_TNB"/>
</dbReference>
<evidence type="ECO:0000256" key="3">
    <source>
        <dbReference type="ARBA" id="ARBA00023125"/>
    </source>
</evidence>
<evidence type="ECO:0000256" key="2">
    <source>
        <dbReference type="ARBA" id="ARBA00022578"/>
    </source>
</evidence>
<dbReference type="EMBL" id="CP003940">
    <property type="protein sequence ID" value="AFZ46804.1"/>
    <property type="molecule type" value="Genomic_DNA"/>
</dbReference>
<keyword evidence="7" id="KW-1185">Reference proteome</keyword>
<sequence length="459" mass="52294">MDYKTVKVLLTNNINDECNDYLQFACEQSNKLYNSTVYALRQAHFANCSIRTFFDKEDLYRASFKLGKVKVSYPQLCKDLKINDHYQAIGGNQGQQTIKSVVESFKSYNKLLSMWFQGELSNKPKLPNYRKNGLYQISFVGRDIKFAKDGLSCYLPIPRSQKDELITGKLNIPCAKGVTADNIAELRIVPSLGKLWAEYVYKAPEKKATELDYSQAIGIDSGINNFITAVSNTGKSFILCGKHLKFINQKYNKTVAQYKEGKSDFYWDDYLNEITHKRNCQIKDSVNKYARFVINYCLNHRIGNIVFGWGQGVKSEVNLGKRNNQNFVQLPTARLKNRIKELAHEVGIKFAETEESYTSKSSFLDEDLLPKYGEKPKECKFSGKRVQRGLYRTSNGQTINADCLGAINILKKVSIQLGLNLAEVCRGALTLPKRYRVNDLTKVYRKRSEQVLTCVATSA</sequence>
<dbReference type="GO" id="GO:0006310">
    <property type="term" value="P:DNA recombination"/>
    <property type="evidence" value="ECO:0007669"/>
    <property type="project" value="UniProtKB-KW"/>
</dbReference>
<dbReference type="Pfam" id="PF01385">
    <property type="entry name" value="OrfB_IS605"/>
    <property type="match status" value="1"/>
</dbReference>
<name>K9YIY1_CYASC</name>
<gene>
    <name evidence="6" type="ordered locus">Cyast_0832</name>
</gene>
<accession>K9YIY1</accession>
<evidence type="ECO:0000313" key="6">
    <source>
        <dbReference type="EMBL" id="AFZ46804.1"/>
    </source>
</evidence>
<organism evidence="6 7">
    <name type="scientific">Cyanobacterium stanieri (strain ATCC 29140 / PCC 7202)</name>
    <dbReference type="NCBI Taxonomy" id="292563"/>
    <lineage>
        <taxon>Bacteria</taxon>
        <taxon>Bacillati</taxon>
        <taxon>Cyanobacteriota</taxon>
        <taxon>Cyanophyceae</taxon>
        <taxon>Oscillatoriophycideae</taxon>
        <taxon>Chroococcales</taxon>
        <taxon>Geminocystaceae</taxon>
        <taxon>Cyanobacterium</taxon>
    </lineage>
</organism>
<evidence type="ECO:0000259" key="5">
    <source>
        <dbReference type="Pfam" id="PF01385"/>
    </source>
</evidence>
<dbReference type="InterPro" id="IPR001959">
    <property type="entry name" value="Transposase"/>
</dbReference>
<dbReference type="Proteomes" id="UP000010483">
    <property type="component" value="Chromosome"/>
</dbReference>